<organism evidence="2 3">
    <name type="scientific">Rhizophagus irregularis</name>
    <dbReference type="NCBI Taxonomy" id="588596"/>
    <lineage>
        <taxon>Eukaryota</taxon>
        <taxon>Fungi</taxon>
        <taxon>Fungi incertae sedis</taxon>
        <taxon>Mucoromycota</taxon>
        <taxon>Glomeromycotina</taxon>
        <taxon>Glomeromycetes</taxon>
        <taxon>Glomerales</taxon>
        <taxon>Glomeraceae</taxon>
        <taxon>Rhizophagus</taxon>
    </lineage>
</organism>
<keyword evidence="1" id="KW-0472">Membrane</keyword>
<dbReference type="OrthoDB" id="10316910at2759"/>
<proteinExistence type="predicted"/>
<keyword evidence="1" id="KW-0812">Transmembrane</keyword>
<accession>A0A915YWT4</accession>
<keyword evidence="1" id="KW-1133">Transmembrane helix</keyword>
<feature type="transmembrane region" description="Helical" evidence="1">
    <location>
        <begin position="21"/>
        <end position="40"/>
    </location>
</feature>
<reference evidence="2" key="1">
    <citation type="submission" date="2020-05" db="EMBL/GenBank/DDBJ databases">
        <authorList>
            <person name="Rincon C."/>
            <person name="Sanders R I."/>
            <person name="Robbins C."/>
            <person name="Chaturvedi A."/>
        </authorList>
    </citation>
    <scope>NUCLEOTIDE SEQUENCE</scope>
    <source>
        <strain evidence="2">CHB12</strain>
    </source>
</reference>
<dbReference type="AlphaFoldDB" id="A0A915YWT4"/>
<comment type="caution">
    <text evidence="2">The sequence shown here is derived from an EMBL/GenBank/DDBJ whole genome shotgun (WGS) entry which is preliminary data.</text>
</comment>
<dbReference type="EMBL" id="CAGKOT010000008">
    <property type="protein sequence ID" value="CAB5351236.1"/>
    <property type="molecule type" value="Genomic_DNA"/>
</dbReference>
<feature type="transmembrane region" description="Helical" evidence="1">
    <location>
        <begin position="46"/>
        <end position="62"/>
    </location>
</feature>
<evidence type="ECO:0000313" key="3">
    <source>
        <dbReference type="Proteomes" id="UP000684084"/>
    </source>
</evidence>
<dbReference type="Proteomes" id="UP000684084">
    <property type="component" value="Unassembled WGS sequence"/>
</dbReference>
<name>A0A915YWT4_9GLOM</name>
<dbReference type="VEuPathDB" id="FungiDB:RhiirFUN_003020"/>
<evidence type="ECO:0000256" key="1">
    <source>
        <dbReference type="SAM" id="Phobius"/>
    </source>
</evidence>
<protein>
    <submittedName>
        <fullName evidence="2">Uncharacterized protein</fullName>
    </submittedName>
</protein>
<sequence length="75" mass="8870">MPKRFVKIVITNIFKEKFKKYCNAVFTYTLIFLELTTINVNNFYSILSYSCSIISILILDHFDTHTRSKVSIDHM</sequence>
<evidence type="ECO:0000313" key="2">
    <source>
        <dbReference type="EMBL" id="CAB5351236.1"/>
    </source>
</evidence>
<gene>
    <name evidence="2" type="ORF">CHRIB12_LOCUS5073</name>
</gene>